<evidence type="ECO:0000256" key="2">
    <source>
        <dbReference type="ARBA" id="ARBA00022618"/>
    </source>
</evidence>
<dbReference type="NCBIfam" id="TIGR01085">
    <property type="entry name" value="murE"/>
    <property type="match status" value="1"/>
</dbReference>
<keyword evidence="7" id="KW-0460">Magnesium</keyword>
<dbReference type="GO" id="GO:0051301">
    <property type="term" value="P:cell division"/>
    <property type="evidence" value="ECO:0007669"/>
    <property type="project" value="UniProtKB-KW"/>
</dbReference>
<proteinExistence type="inferred from homology"/>
<comment type="caution">
    <text evidence="7">Lacks conserved residue(s) required for the propagation of feature annotation.</text>
</comment>
<comment type="function">
    <text evidence="7">Catalyzes the addition of an amino acid to the nucleotide precursor UDP-N-acetylmuramoyl-L-alanyl-D-glutamate (UMAG) in the biosynthesis of bacterial cell-wall peptidoglycan.</text>
</comment>
<comment type="caution">
    <text evidence="12">The sequence shown here is derived from an EMBL/GenBank/DDBJ whole genome shotgun (WGS) entry which is preliminary data.</text>
</comment>
<dbReference type="Pfam" id="PF01225">
    <property type="entry name" value="Mur_ligase"/>
    <property type="match status" value="1"/>
</dbReference>
<dbReference type="GO" id="GO:0008360">
    <property type="term" value="P:regulation of cell shape"/>
    <property type="evidence" value="ECO:0007669"/>
    <property type="project" value="UniProtKB-KW"/>
</dbReference>
<dbReference type="SUPFAM" id="SSF53244">
    <property type="entry name" value="MurD-like peptide ligases, peptide-binding domain"/>
    <property type="match status" value="1"/>
</dbReference>
<dbReference type="UniPathway" id="UPA00219"/>
<dbReference type="NCBIfam" id="NF001126">
    <property type="entry name" value="PRK00139.1-4"/>
    <property type="match status" value="1"/>
</dbReference>
<feature type="domain" description="Mur ligase C-terminal" evidence="10">
    <location>
        <begin position="356"/>
        <end position="487"/>
    </location>
</feature>
<comment type="cofactor">
    <cofactor evidence="7">
        <name>Mg(2+)</name>
        <dbReference type="ChEBI" id="CHEBI:18420"/>
    </cofactor>
</comment>
<dbReference type="GO" id="GO:0071555">
    <property type="term" value="P:cell wall organization"/>
    <property type="evidence" value="ECO:0007669"/>
    <property type="project" value="UniProtKB-KW"/>
</dbReference>
<feature type="modified residue" description="N6-carboxylysine" evidence="7">
    <location>
        <position position="221"/>
    </location>
</feature>
<evidence type="ECO:0000256" key="8">
    <source>
        <dbReference type="RuleBase" id="RU004135"/>
    </source>
</evidence>
<dbReference type="InterPro" id="IPR036615">
    <property type="entry name" value="Mur_ligase_C_dom_sf"/>
</dbReference>
<dbReference type="Gene3D" id="3.40.1190.10">
    <property type="entry name" value="Mur-like, catalytic domain"/>
    <property type="match status" value="1"/>
</dbReference>
<keyword evidence="5 7" id="KW-0131">Cell cycle</keyword>
<keyword evidence="6 7" id="KW-0961">Cell wall biogenesis/degradation</keyword>
<keyword evidence="7" id="KW-0547">Nucleotide-binding</keyword>
<dbReference type="InterPro" id="IPR036565">
    <property type="entry name" value="Mur-like_cat_sf"/>
</dbReference>
<keyword evidence="7 12" id="KW-0436">Ligase</keyword>
<evidence type="ECO:0000259" key="10">
    <source>
        <dbReference type="Pfam" id="PF02875"/>
    </source>
</evidence>
<protein>
    <recommendedName>
        <fullName evidence="7">UDP-N-acetylmuramyl-tripeptide synthetase</fullName>
        <ecNumber evidence="7">6.3.2.-</ecNumber>
    </recommendedName>
    <alternativeName>
        <fullName evidence="7">UDP-MurNAc-tripeptide synthetase</fullName>
    </alternativeName>
</protein>
<dbReference type="InterPro" id="IPR013221">
    <property type="entry name" value="Mur_ligase_cen"/>
</dbReference>
<evidence type="ECO:0000256" key="4">
    <source>
        <dbReference type="ARBA" id="ARBA00022984"/>
    </source>
</evidence>
<dbReference type="PANTHER" id="PTHR23135:SF4">
    <property type="entry name" value="UDP-N-ACETYLMURAMOYL-L-ALANYL-D-GLUTAMATE--2,6-DIAMINOPIMELATE LIGASE MURE HOMOLOG, CHLOROPLASTIC"/>
    <property type="match status" value="1"/>
</dbReference>
<sequence length="533" mass="57899">MTLSSLFSEFPRKIISGQPTDITIREIASDSRKVQPGDLFVAMAGEYFDGHQYIPKAIEQGAVAVVGEQEISDLPVPYIQVSNARQAIAHLAAAFYDHPGRKLTMIGVTGTDGKTTTSNILYQILLAADLKAGMISTVNAVIGDRTLDTGFHVTTPDALDTQRYLLKMVEAGLTHVILETTSHGWAQYRVDACEFDIGIVTNITHEHLDYHGSYEAYRAAKGRLFESLKDTMDKPHGNPRLAILNRDDSSYEFLTRLAPGPQACYSVDRSADALAADINYLPDGIEFTIVGNLVLGGVPAAENGDKNFFRVATKTNLVGSYNISNCLAAFSAAVYGLGIDPETAARGIAALEGIPGRMERIDLGQNFTAIVDFAHTPNALKVAIESAREMTQGRVIALFGSAGLRDKEKRRLMAEISADLADLTILTAEDPRTESLDDILSEMAAGAKSRDGEEGESFWRVSDRGEAILFALKLANPDDIVLICGKGHEQSMCFGEIEYPWDDRVATRAALAKFLGVEGPDMPYLPTQNTNEN</sequence>
<feature type="binding site" evidence="7">
    <location>
        <position position="181"/>
    </location>
    <ligand>
        <name>UDP-N-acetyl-alpha-D-muramoyl-L-alanyl-D-glutamate</name>
        <dbReference type="ChEBI" id="CHEBI:83900"/>
    </ligand>
</feature>
<evidence type="ECO:0000256" key="1">
    <source>
        <dbReference type="ARBA" id="ARBA00005898"/>
    </source>
</evidence>
<comment type="pathway">
    <text evidence="7 8">Cell wall biogenesis; peptidoglycan biosynthesis.</text>
</comment>
<dbReference type="InterPro" id="IPR005761">
    <property type="entry name" value="UDP-N-AcMur-Glu-dNH2Pim_ligase"/>
</dbReference>
<dbReference type="PANTHER" id="PTHR23135">
    <property type="entry name" value="MUR LIGASE FAMILY MEMBER"/>
    <property type="match status" value="1"/>
</dbReference>
<evidence type="ECO:0000256" key="7">
    <source>
        <dbReference type="HAMAP-Rule" id="MF_00208"/>
    </source>
</evidence>
<comment type="subcellular location">
    <subcellularLocation>
        <location evidence="7 8">Cytoplasm</location>
    </subcellularLocation>
</comment>
<gene>
    <name evidence="7" type="primary">murE</name>
    <name evidence="12" type="ORF">H8E29_05605</name>
</gene>
<evidence type="ECO:0000259" key="9">
    <source>
        <dbReference type="Pfam" id="PF01225"/>
    </source>
</evidence>
<dbReference type="SUPFAM" id="SSF63418">
    <property type="entry name" value="MurE/MurF N-terminal domain"/>
    <property type="match status" value="1"/>
</dbReference>
<dbReference type="AlphaFoldDB" id="A0A8J6NKT6"/>
<evidence type="ECO:0000256" key="3">
    <source>
        <dbReference type="ARBA" id="ARBA00022960"/>
    </source>
</evidence>
<feature type="binding site" evidence="7">
    <location>
        <position position="187"/>
    </location>
    <ligand>
        <name>UDP-N-acetyl-alpha-D-muramoyl-L-alanyl-D-glutamate</name>
        <dbReference type="ChEBI" id="CHEBI:83900"/>
    </ligand>
</feature>
<keyword evidence="7" id="KW-0963">Cytoplasm</keyword>
<dbReference type="GO" id="GO:0000287">
    <property type="term" value="F:magnesium ion binding"/>
    <property type="evidence" value="ECO:0007669"/>
    <property type="project" value="UniProtKB-UniRule"/>
</dbReference>
<dbReference type="InterPro" id="IPR000713">
    <property type="entry name" value="Mur_ligase_N"/>
</dbReference>
<dbReference type="InterPro" id="IPR035911">
    <property type="entry name" value="MurE/MurF_N"/>
</dbReference>
<dbReference type="GO" id="GO:0005737">
    <property type="term" value="C:cytoplasm"/>
    <property type="evidence" value="ECO:0007669"/>
    <property type="project" value="UniProtKB-SubCell"/>
</dbReference>
<evidence type="ECO:0000313" key="12">
    <source>
        <dbReference type="EMBL" id="MBC8334720.1"/>
    </source>
</evidence>
<keyword evidence="4 7" id="KW-0573">Peptidoglycan synthesis</keyword>
<evidence type="ECO:0000259" key="11">
    <source>
        <dbReference type="Pfam" id="PF08245"/>
    </source>
</evidence>
<evidence type="ECO:0000313" key="13">
    <source>
        <dbReference type="Proteomes" id="UP000614469"/>
    </source>
</evidence>
<dbReference type="Pfam" id="PF08245">
    <property type="entry name" value="Mur_ligase_M"/>
    <property type="match status" value="1"/>
</dbReference>
<feature type="binding site" evidence="7">
    <location>
        <position position="189"/>
    </location>
    <ligand>
        <name>UDP-N-acetyl-alpha-D-muramoyl-L-alanyl-D-glutamate</name>
        <dbReference type="ChEBI" id="CHEBI:83900"/>
    </ligand>
</feature>
<organism evidence="12 13">
    <name type="scientific">Candidatus Desulfolinea nitratireducens</name>
    <dbReference type="NCBI Taxonomy" id="2841698"/>
    <lineage>
        <taxon>Bacteria</taxon>
        <taxon>Bacillati</taxon>
        <taxon>Chloroflexota</taxon>
        <taxon>Anaerolineae</taxon>
        <taxon>Anaerolineales</taxon>
        <taxon>Anaerolineales incertae sedis</taxon>
        <taxon>Candidatus Desulfolinea</taxon>
    </lineage>
</organism>
<dbReference type="GO" id="GO:0016881">
    <property type="term" value="F:acid-amino acid ligase activity"/>
    <property type="evidence" value="ECO:0007669"/>
    <property type="project" value="UniProtKB-UniRule"/>
</dbReference>
<dbReference type="EC" id="6.3.2.-" evidence="7"/>
<dbReference type="Gene3D" id="3.90.190.20">
    <property type="entry name" value="Mur ligase, C-terminal domain"/>
    <property type="match status" value="1"/>
</dbReference>
<dbReference type="HAMAP" id="MF_00208">
    <property type="entry name" value="MurE"/>
    <property type="match status" value="1"/>
</dbReference>
<dbReference type="EMBL" id="JACNJN010000077">
    <property type="protein sequence ID" value="MBC8334720.1"/>
    <property type="molecule type" value="Genomic_DNA"/>
</dbReference>
<reference evidence="12 13" key="1">
    <citation type="submission" date="2020-08" db="EMBL/GenBank/DDBJ databases">
        <title>Bridging the membrane lipid divide: bacteria of the FCB group superphylum have the potential to synthesize archaeal ether lipids.</title>
        <authorList>
            <person name="Villanueva L."/>
            <person name="Von Meijenfeldt F.A.B."/>
            <person name="Westbye A.B."/>
            <person name="Yadav S."/>
            <person name="Hopmans E.C."/>
            <person name="Dutilh B.E."/>
            <person name="Sinninghe Damste J.S."/>
        </authorList>
    </citation>
    <scope>NUCLEOTIDE SEQUENCE [LARGE SCALE GENOMIC DNA]</scope>
    <source>
        <strain evidence="12">NIOZ-UU36</strain>
    </source>
</reference>
<evidence type="ECO:0000256" key="5">
    <source>
        <dbReference type="ARBA" id="ARBA00023306"/>
    </source>
</evidence>
<keyword evidence="2 7" id="KW-0132">Cell division</keyword>
<evidence type="ECO:0000256" key="6">
    <source>
        <dbReference type="ARBA" id="ARBA00023316"/>
    </source>
</evidence>
<dbReference type="Pfam" id="PF02875">
    <property type="entry name" value="Mur_ligase_C"/>
    <property type="match status" value="1"/>
</dbReference>
<dbReference type="Proteomes" id="UP000614469">
    <property type="component" value="Unassembled WGS sequence"/>
</dbReference>
<dbReference type="InterPro" id="IPR004101">
    <property type="entry name" value="Mur_ligase_C"/>
</dbReference>
<feature type="binding site" evidence="7">
    <location>
        <begin position="154"/>
        <end position="155"/>
    </location>
    <ligand>
        <name>UDP-N-acetyl-alpha-D-muramoyl-L-alanyl-D-glutamate</name>
        <dbReference type="ChEBI" id="CHEBI:83900"/>
    </ligand>
</feature>
<feature type="domain" description="Mur ligase central" evidence="11">
    <location>
        <begin position="108"/>
        <end position="333"/>
    </location>
</feature>
<accession>A0A8J6NKT6</accession>
<dbReference type="Gene3D" id="3.40.1390.10">
    <property type="entry name" value="MurE/MurF, N-terminal domain"/>
    <property type="match status" value="1"/>
</dbReference>
<name>A0A8J6NKT6_9CHLR</name>
<feature type="binding site" evidence="7">
    <location>
        <begin position="110"/>
        <end position="116"/>
    </location>
    <ligand>
        <name>ATP</name>
        <dbReference type="ChEBI" id="CHEBI:30616"/>
    </ligand>
</feature>
<feature type="binding site" evidence="7">
    <location>
        <position position="31"/>
    </location>
    <ligand>
        <name>UDP-N-acetyl-alpha-D-muramoyl-L-alanyl-D-glutamate</name>
        <dbReference type="ChEBI" id="CHEBI:83900"/>
    </ligand>
</feature>
<dbReference type="GO" id="GO:0009252">
    <property type="term" value="P:peptidoglycan biosynthetic process"/>
    <property type="evidence" value="ECO:0007669"/>
    <property type="project" value="UniProtKB-UniRule"/>
</dbReference>
<dbReference type="SUPFAM" id="SSF53623">
    <property type="entry name" value="MurD-like peptide ligases, catalytic domain"/>
    <property type="match status" value="1"/>
</dbReference>
<dbReference type="GO" id="GO:0005524">
    <property type="term" value="F:ATP binding"/>
    <property type="evidence" value="ECO:0007669"/>
    <property type="project" value="UniProtKB-UniRule"/>
</dbReference>
<feature type="domain" description="Mur ligase N-terminal catalytic" evidence="9">
    <location>
        <begin position="24"/>
        <end position="96"/>
    </location>
</feature>
<comment type="similarity">
    <text evidence="1 7">Belongs to the MurCDEF family. MurE subfamily.</text>
</comment>
<keyword evidence="7" id="KW-0067">ATP-binding</keyword>
<comment type="PTM">
    <text evidence="7">Carboxylation is probably crucial for Mg(2+) binding and, consequently, for the gamma-phosphate positioning of ATP.</text>
</comment>
<keyword evidence="3 7" id="KW-0133">Cell shape</keyword>